<dbReference type="Proteomes" id="UP000580250">
    <property type="component" value="Unassembled WGS sequence"/>
</dbReference>
<sequence length="192" mass="21530">MGQKQPSLLPNFGDDPPVPDQKNSILKPIPSKYVEEYFWNKNYFPDTIPFNNDSSSHASAESSSTQHYFSDVSSNLEDRYFVRGTTPPPTIENNFGKTLQQQQKQNINKNNLQSQSWDDIGLGNDLFGNDCGSDDSDFLVKNTQHCQQSMVGTSNSLLGNNNLNNNNNASKSINKFEGPIGFDCEVIEYFIT</sequence>
<name>A0A6V7VET3_MELEN</name>
<evidence type="ECO:0000313" key="2">
    <source>
        <dbReference type="EMBL" id="CAD2173372.1"/>
    </source>
</evidence>
<feature type="region of interest" description="Disordered" evidence="1">
    <location>
        <begin position="1"/>
        <end position="26"/>
    </location>
</feature>
<accession>A0A6V7VET3</accession>
<dbReference type="AlphaFoldDB" id="A0A6V7VET3"/>
<evidence type="ECO:0000256" key="1">
    <source>
        <dbReference type="SAM" id="MobiDB-lite"/>
    </source>
</evidence>
<gene>
    <name evidence="2" type="ORF">MENT_LOCUS24976</name>
</gene>
<organism evidence="2 3">
    <name type="scientific">Meloidogyne enterolobii</name>
    <name type="common">Root-knot nematode worm</name>
    <name type="synonym">Meloidogyne mayaguensis</name>
    <dbReference type="NCBI Taxonomy" id="390850"/>
    <lineage>
        <taxon>Eukaryota</taxon>
        <taxon>Metazoa</taxon>
        <taxon>Ecdysozoa</taxon>
        <taxon>Nematoda</taxon>
        <taxon>Chromadorea</taxon>
        <taxon>Rhabditida</taxon>
        <taxon>Tylenchina</taxon>
        <taxon>Tylenchomorpha</taxon>
        <taxon>Tylenchoidea</taxon>
        <taxon>Meloidogynidae</taxon>
        <taxon>Meloidogyninae</taxon>
        <taxon>Meloidogyne</taxon>
    </lineage>
</organism>
<evidence type="ECO:0000313" key="3">
    <source>
        <dbReference type="Proteomes" id="UP000580250"/>
    </source>
</evidence>
<protein>
    <submittedName>
        <fullName evidence="2">Uncharacterized protein</fullName>
    </submittedName>
</protein>
<dbReference type="EMBL" id="CAJEWN010000216">
    <property type="protein sequence ID" value="CAD2173372.1"/>
    <property type="molecule type" value="Genomic_DNA"/>
</dbReference>
<reference evidence="2 3" key="1">
    <citation type="submission" date="2020-08" db="EMBL/GenBank/DDBJ databases">
        <authorList>
            <person name="Koutsovoulos G."/>
            <person name="Danchin GJ E."/>
        </authorList>
    </citation>
    <scope>NUCLEOTIDE SEQUENCE [LARGE SCALE GENOMIC DNA]</scope>
</reference>
<comment type="caution">
    <text evidence="2">The sequence shown here is derived from an EMBL/GenBank/DDBJ whole genome shotgun (WGS) entry which is preliminary data.</text>
</comment>
<proteinExistence type="predicted"/>